<reference evidence="1" key="1">
    <citation type="submission" date="2022-03" db="EMBL/GenBank/DDBJ databases">
        <authorList>
            <person name="Brunel B."/>
        </authorList>
    </citation>
    <scope>NUCLEOTIDE SEQUENCE</scope>
    <source>
        <strain evidence="1">STM4922sample</strain>
    </source>
</reference>
<dbReference type="EMBL" id="CAKXZS010000025">
    <property type="protein sequence ID" value="CAH2403611.1"/>
    <property type="molecule type" value="Genomic_DNA"/>
</dbReference>
<protein>
    <submittedName>
        <fullName evidence="1">Uncharacterized protein</fullName>
    </submittedName>
</protein>
<proteinExistence type="predicted"/>
<name>A0ABN8JZY8_9HYPH</name>
<organism evidence="1 2">
    <name type="scientific">Mesorhizobium ventifaucium</name>
    <dbReference type="NCBI Taxonomy" id="666020"/>
    <lineage>
        <taxon>Bacteria</taxon>
        <taxon>Pseudomonadati</taxon>
        <taxon>Pseudomonadota</taxon>
        <taxon>Alphaproteobacteria</taxon>
        <taxon>Hyphomicrobiales</taxon>
        <taxon>Phyllobacteriaceae</taxon>
        <taxon>Mesorhizobium</taxon>
    </lineage>
</organism>
<dbReference type="Proteomes" id="UP001152604">
    <property type="component" value="Unassembled WGS sequence"/>
</dbReference>
<accession>A0ABN8JZY8</accession>
<evidence type="ECO:0000313" key="2">
    <source>
        <dbReference type="Proteomes" id="UP001152604"/>
    </source>
</evidence>
<evidence type="ECO:0000313" key="1">
    <source>
        <dbReference type="EMBL" id="CAH2403611.1"/>
    </source>
</evidence>
<sequence>MHSFVLTLTHMVIELFATPLQQSSDSRQESQFDV</sequence>
<keyword evidence="2" id="KW-1185">Reference proteome</keyword>
<gene>
    <name evidence="1" type="ORF">MES4922_310015</name>
</gene>
<comment type="caution">
    <text evidence="1">The sequence shown here is derived from an EMBL/GenBank/DDBJ whole genome shotgun (WGS) entry which is preliminary data.</text>
</comment>